<dbReference type="Proteomes" id="UP000305131">
    <property type="component" value="Unassembled WGS sequence"/>
</dbReference>
<sequence length="89" mass="9632">MMDANGLVWPTLWRSGRILADAVQRAGPAKADVALDADHALDWRQRAGQRATVRSAFCSPGHLLGLLQLEPTVARGQGLCQTVIQWAKA</sequence>
<organism evidence="1 2">
    <name type="scientific">Xanthobacter autotrophicus</name>
    <dbReference type="NCBI Taxonomy" id="280"/>
    <lineage>
        <taxon>Bacteria</taxon>
        <taxon>Pseudomonadati</taxon>
        <taxon>Pseudomonadota</taxon>
        <taxon>Alphaproteobacteria</taxon>
        <taxon>Hyphomicrobiales</taxon>
        <taxon>Xanthobacteraceae</taxon>
        <taxon>Xanthobacter</taxon>
    </lineage>
</organism>
<evidence type="ECO:0000313" key="2">
    <source>
        <dbReference type="Proteomes" id="UP000305131"/>
    </source>
</evidence>
<name>A0A6C1KSU1_XANAU</name>
<accession>A0A6C1KSU1</accession>
<reference evidence="1 2" key="1">
    <citation type="submission" date="2019-05" db="EMBL/GenBank/DDBJ databases">
        <authorList>
            <person name="Zhou X."/>
        </authorList>
    </citation>
    <scope>NUCLEOTIDE SEQUENCE [LARGE SCALE GENOMIC DNA]</scope>
    <source>
        <strain evidence="1 2">DSM 432</strain>
    </source>
</reference>
<evidence type="ECO:0000313" key="1">
    <source>
        <dbReference type="EMBL" id="TLX43396.1"/>
    </source>
</evidence>
<gene>
    <name evidence="1" type="ORF">FBQ73_08550</name>
</gene>
<comment type="caution">
    <text evidence="1">The sequence shown here is derived from an EMBL/GenBank/DDBJ whole genome shotgun (WGS) entry which is preliminary data.</text>
</comment>
<dbReference type="AlphaFoldDB" id="A0A6C1KSU1"/>
<dbReference type="EMBL" id="VAUP01000017">
    <property type="protein sequence ID" value="TLX43396.1"/>
    <property type="molecule type" value="Genomic_DNA"/>
</dbReference>
<proteinExistence type="predicted"/>
<protein>
    <submittedName>
        <fullName evidence="1">Uncharacterized protein</fullName>
    </submittedName>
</protein>